<protein>
    <submittedName>
        <fullName evidence="1">Uncharacterized protein</fullName>
    </submittedName>
</protein>
<dbReference type="EMBL" id="JAXCGZ010015226">
    <property type="protein sequence ID" value="KAK7070826.1"/>
    <property type="molecule type" value="Genomic_DNA"/>
</dbReference>
<evidence type="ECO:0000313" key="1">
    <source>
        <dbReference type="EMBL" id="KAK7070826.1"/>
    </source>
</evidence>
<organism evidence="1 2">
    <name type="scientific">Halocaridina rubra</name>
    <name type="common">Hawaiian red shrimp</name>
    <dbReference type="NCBI Taxonomy" id="373956"/>
    <lineage>
        <taxon>Eukaryota</taxon>
        <taxon>Metazoa</taxon>
        <taxon>Ecdysozoa</taxon>
        <taxon>Arthropoda</taxon>
        <taxon>Crustacea</taxon>
        <taxon>Multicrustacea</taxon>
        <taxon>Malacostraca</taxon>
        <taxon>Eumalacostraca</taxon>
        <taxon>Eucarida</taxon>
        <taxon>Decapoda</taxon>
        <taxon>Pleocyemata</taxon>
        <taxon>Caridea</taxon>
        <taxon>Atyoidea</taxon>
        <taxon>Atyidae</taxon>
        <taxon>Halocaridina</taxon>
    </lineage>
</organism>
<accession>A0AAN8WUW9</accession>
<dbReference type="AlphaFoldDB" id="A0AAN8WUW9"/>
<evidence type="ECO:0000313" key="2">
    <source>
        <dbReference type="Proteomes" id="UP001381693"/>
    </source>
</evidence>
<gene>
    <name evidence="1" type="ORF">SK128_024046</name>
</gene>
<dbReference type="Proteomes" id="UP001381693">
    <property type="component" value="Unassembled WGS sequence"/>
</dbReference>
<feature type="non-terminal residue" evidence="1">
    <location>
        <position position="57"/>
    </location>
</feature>
<reference evidence="1 2" key="1">
    <citation type="submission" date="2023-11" db="EMBL/GenBank/DDBJ databases">
        <title>Halocaridina rubra genome assembly.</title>
        <authorList>
            <person name="Smith C."/>
        </authorList>
    </citation>
    <scope>NUCLEOTIDE SEQUENCE [LARGE SCALE GENOMIC DNA]</scope>
    <source>
        <strain evidence="1">EP-1</strain>
        <tissue evidence="1">Whole</tissue>
    </source>
</reference>
<comment type="caution">
    <text evidence="1">The sequence shown here is derived from an EMBL/GenBank/DDBJ whole genome shotgun (WGS) entry which is preliminary data.</text>
</comment>
<name>A0AAN8WUW9_HALRR</name>
<sequence>TEYRMGNWVYLNVSYPDEDDMVTLPEAPIPPSEQHVSEEEITTLAGEDVKLYCIYGG</sequence>
<proteinExistence type="predicted"/>
<keyword evidence="2" id="KW-1185">Reference proteome</keyword>
<feature type="non-terminal residue" evidence="1">
    <location>
        <position position="1"/>
    </location>
</feature>